<protein>
    <submittedName>
        <fullName evidence="4">MBL fold metallo-hydrolase</fullName>
    </submittedName>
</protein>
<dbReference type="InterPro" id="IPR001279">
    <property type="entry name" value="Metallo-B-lactamas"/>
</dbReference>
<reference evidence="4 5" key="1">
    <citation type="submission" date="2019-11" db="EMBL/GenBank/DDBJ databases">
        <title>Type strains purchased from KCTC, JCM and DSMZ.</title>
        <authorList>
            <person name="Lu H."/>
        </authorList>
    </citation>
    <scope>NUCLEOTIDE SEQUENCE [LARGE SCALE GENOMIC DNA]</scope>
    <source>
        <strain evidence="4 5">JCM 31587</strain>
    </source>
</reference>
<dbReference type="AlphaFoldDB" id="A0A6L6QR57"/>
<dbReference type="Pfam" id="PF00753">
    <property type="entry name" value="Lactamase_B"/>
    <property type="match status" value="1"/>
</dbReference>
<feature type="domain" description="Metallo-beta-lactamase" evidence="3">
    <location>
        <begin position="49"/>
        <end position="249"/>
    </location>
</feature>
<comment type="caution">
    <text evidence="4">The sequence shown here is derived from an EMBL/GenBank/DDBJ whole genome shotgun (WGS) entry which is preliminary data.</text>
</comment>
<gene>
    <name evidence="4" type="ORF">GM658_25700</name>
</gene>
<dbReference type="SMART" id="SM00849">
    <property type="entry name" value="Lactamase_B"/>
    <property type="match status" value="1"/>
</dbReference>
<dbReference type="GO" id="GO:0016787">
    <property type="term" value="F:hydrolase activity"/>
    <property type="evidence" value="ECO:0007669"/>
    <property type="project" value="UniProtKB-KW"/>
</dbReference>
<dbReference type="OrthoDB" id="1273797at2"/>
<keyword evidence="2" id="KW-0812">Transmembrane</keyword>
<keyword evidence="2" id="KW-0472">Membrane</keyword>
<evidence type="ECO:0000256" key="2">
    <source>
        <dbReference type="SAM" id="Phobius"/>
    </source>
</evidence>
<sequence length="326" mass="35596">MTSNQGQWHCVTNRGARMGMIAALTLTMGLAAAPYTFIEGKLPEDVQPDGNSIVFEGPTEMLVIDTGRHPEHTDKIIALAKARNKPITAIINTHWHLDHATGNARIRAAYPGAKIYASTAVEGALKGFLIRNVDKAKARLEDPSVPEARKADTRLYLGAINDPANLIPDQPVKGPMSLKLGERELQLHLAKYAATEGDVWVHDPASKTVFVGDLVVVPLPFFDTGCAEGWRQALAEIDKLDFQTLVPGHGLPMDHAAFSKYRSAFDDFTVCAEGSLPTASCVATWMQKGAAFVAMHPDPRYSEEALTYYVDQVLRVPSKRAEYCGK</sequence>
<dbReference type="Gene3D" id="3.60.15.10">
    <property type="entry name" value="Ribonuclease Z/Hydroxyacylglutathione hydrolase-like"/>
    <property type="match status" value="1"/>
</dbReference>
<dbReference type="InterPro" id="IPR050855">
    <property type="entry name" value="NDM-1-like"/>
</dbReference>
<name>A0A6L6QR57_9BURK</name>
<evidence type="ECO:0000313" key="4">
    <source>
        <dbReference type="EMBL" id="MTW14013.1"/>
    </source>
</evidence>
<dbReference type="GO" id="GO:0017001">
    <property type="term" value="P:antibiotic catabolic process"/>
    <property type="evidence" value="ECO:0007669"/>
    <property type="project" value="UniProtKB-ARBA"/>
</dbReference>
<accession>A0A6L6QR57</accession>
<dbReference type="CDD" id="cd16282">
    <property type="entry name" value="metallo-hydrolase-like_MBL-fold"/>
    <property type="match status" value="1"/>
</dbReference>
<keyword evidence="5" id="KW-1185">Reference proteome</keyword>
<keyword evidence="4" id="KW-0378">Hydrolase</keyword>
<dbReference type="Proteomes" id="UP000472320">
    <property type="component" value="Unassembled WGS sequence"/>
</dbReference>
<dbReference type="PANTHER" id="PTHR42951:SF4">
    <property type="entry name" value="ACYL-COENZYME A THIOESTERASE MBLAC2"/>
    <property type="match status" value="1"/>
</dbReference>
<dbReference type="InterPro" id="IPR036866">
    <property type="entry name" value="RibonucZ/Hydroxyglut_hydro"/>
</dbReference>
<proteinExistence type="inferred from homology"/>
<comment type="similarity">
    <text evidence="1">Belongs to the metallo-beta-lactamase superfamily. Class-B beta-lactamase family.</text>
</comment>
<evidence type="ECO:0000313" key="5">
    <source>
        <dbReference type="Proteomes" id="UP000472320"/>
    </source>
</evidence>
<dbReference type="PANTHER" id="PTHR42951">
    <property type="entry name" value="METALLO-BETA-LACTAMASE DOMAIN-CONTAINING"/>
    <property type="match status" value="1"/>
</dbReference>
<feature type="transmembrane region" description="Helical" evidence="2">
    <location>
        <begin position="21"/>
        <end position="38"/>
    </location>
</feature>
<organism evidence="4 5">
    <name type="scientific">Massilia eburnea</name>
    <dbReference type="NCBI Taxonomy" id="1776165"/>
    <lineage>
        <taxon>Bacteria</taxon>
        <taxon>Pseudomonadati</taxon>
        <taxon>Pseudomonadota</taxon>
        <taxon>Betaproteobacteria</taxon>
        <taxon>Burkholderiales</taxon>
        <taxon>Oxalobacteraceae</taxon>
        <taxon>Telluria group</taxon>
        <taxon>Massilia</taxon>
    </lineage>
</organism>
<evidence type="ECO:0000259" key="3">
    <source>
        <dbReference type="SMART" id="SM00849"/>
    </source>
</evidence>
<evidence type="ECO:0000256" key="1">
    <source>
        <dbReference type="ARBA" id="ARBA00005250"/>
    </source>
</evidence>
<dbReference type="EMBL" id="WNKX01000031">
    <property type="protein sequence ID" value="MTW14013.1"/>
    <property type="molecule type" value="Genomic_DNA"/>
</dbReference>
<dbReference type="SUPFAM" id="SSF56281">
    <property type="entry name" value="Metallo-hydrolase/oxidoreductase"/>
    <property type="match status" value="1"/>
</dbReference>
<keyword evidence="2" id="KW-1133">Transmembrane helix</keyword>